<name>A0A6C0AYG1_9ZZZZ</name>
<reference evidence="1" key="1">
    <citation type="journal article" date="2020" name="Nature">
        <title>Giant virus diversity and host interactions through global metagenomics.</title>
        <authorList>
            <person name="Schulz F."/>
            <person name="Roux S."/>
            <person name="Paez-Espino D."/>
            <person name="Jungbluth S."/>
            <person name="Walsh D.A."/>
            <person name="Denef V.J."/>
            <person name="McMahon K.D."/>
            <person name="Konstantinidis K.T."/>
            <person name="Eloe-Fadrosh E.A."/>
            <person name="Kyrpides N.C."/>
            <person name="Woyke T."/>
        </authorList>
    </citation>
    <scope>NUCLEOTIDE SEQUENCE</scope>
    <source>
        <strain evidence="1">GVMAG-M-3300009182-67</strain>
    </source>
</reference>
<evidence type="ECO:0000313" key="1">
    <source>
        <dbReference type="EMBL" id="QHS85027.1"/>
    </source>
</evidence>
<sequence>MKKYFAFGLLLLGNVMCKVLQTCKITHSGNGCVSFTVSQGTGCSWMCNYCANSLGTSNYYFTTPVCTYEPGGCVGNPIAGVEYSCCSA</sequence>
<accession>A0A6C0AYG1</accession>
<proteinExistence type="predicted"/>
<dbReference type="EMBL" id="MN739039">
    <property type="protein sequence ID" value="QHS85027.1"/>
    <property type="molecule type" value="Genomic_DNA"/>
</dbReference>
<protein>
    <submittedName>
        <fullName evidence="1">Uncharacterized protein</fullName>
    </submittedName>
</protein>
<dbReference type="AlphaFoldDB" id="A0A6C0AYG1"/>
<organism evidence="1">
    <name type="scientific">viral metagenome</name>
    <dbReference type="NCBI Taxonomy" id="1070528"/>
    <lineage>
        <taxon>unclassified sequences</taxon>
        <taxon>metagenomes</taxon>
        <taxon>organismal metagenomes</taxon>
    </lineage>
</organism>